<feature type="transmembrane region" description="Helical" evidence="1">
    <location>
        <begin position="63"/>
        <end position="84"/>
    </location>
</feature>
<organism evidence="2 3">
    <name type="scientific">Sphaerimonospora thailandensis</name>
    <dbReference type="NCBI Taxonomy" id="795644"/>
    <lineage>
        <taxon>Bacteria</taxon>
        <taxon>Bacillati</taxon>
        <taxon>Actinomycetota</taxon>
        <taxon>Actinomycetes</taxon>
        <taxon>Streptosporangiales</taxon>
        <taxon>Streptosporangiaceae</taxon>
        <taxon>Sphaerimonospora</taxon>
    </lineage>
</organism>
<evidence type="ECO:0000313" key="3">
    <source>
        <dbReference type="Proteomes" id="UP000610966"/>
    </source>
</evidence>
<keyword evidence="3" id="KW-1185">Reference proteome</keyword>
<protein>
    <submittedName>
        <fullName evidence="2">Uncharacterized protein</fullName>
    </submittedName>
</protein>
<evidence type="ECO:0000313" key="2">
    <source>
        <dbReference type="EMBL" id="GIH70071.1"/>
    </source>
</evidence>
<name>A0A8J3R966_9ACTN</name>
<reference evidence="2" key="1">
    <citation type="submission" date="2021-01" db="EMBL/GenBank/DDBJ databases">
        <title>Whole genome shotgun sequence of Sphaerimonospora thailandensis NBRC 107569.</title>
        <authorList>
            <person name="Komaki H."/>
            <person name="Tamura T."/>
        </authorList>
    </citation>
    <scope>NUCLEOTIDE SEQUENCE</scope>
    <source>
        <strain evidence="2">NBRC 107569</strain>
    </source>
</reference>
<feature type="transmembrane region" description="Helical" evidence="1">
    <location>
        <begin position="89"/>
        <end position="107"/>
    </location>
</feature>
<accession>A0A8J3R966</accession>
<keyword evidence="1" id="KW-0472">Membrane</keyword>
<dbReference type="Proteomes" id="UP000610966">
    <property type="component" value="Unassembled WGS sequence"/>
</dbReference>
<keyword evidence="1" id="KW-0812">Transmembrane</keyword>
<dbReference type="RefSeq" id="WP_204015688.1">
    <property type="nucleotide sequence ID" value="NZ_BOOG01000019.1"/>
</dbReference>
<dbReference type="AlphaFoldDB" id="A0A8J3R966"/>
<comment type="caution">
    <text evidence="2">The sequence shown here is derived from an EMBL/GenBank/DDBJ whole genome shotgun (WGS) entry which is preliminary data.</text>
</comment>
<keyword evidence="1" id="KW-1133">Transmembrane helix</keyword>
<gene>
    <name evidence="2" type="ORF">Mth01_23240</name>
</gene>
<sequence>MESIGDGRMRPAGKRGEGTPWARLLLFVSLYSLSVLLTMVSFAGIIHPYAWMPGNEEYVDPDVALGALVFAASGFLLTVCSVLVFRKSWLAWILCGPVLVLSASRIIEAW</sequence>
<feature type="transmembrane region" description="Helical" evidence="1">
    <location>
        <begin position="21"/>
        <end position="51"/>
    </location>
</feature>
<dbReference type="EMBL" id="BOOG01000019">
    <property type="protein sequence ID" value="GIH70071.1"/>
    <property type="molecule type" value="Genomic_DNA"/>
</dbReference>
<proteinExistence type="predicted"/>
<evidence type="ECO:0000256" key="1">
    <source>
        <dbReference type="SAM" id="Phobius"/>
    </source>
</evidence>